<dbReference type="Gene3D" id="1.10.10.10">
    <property type="entry name" value="Winged helix-like DNA-binding domain superfamily/Winged helix DNA-binding domain"/>
    <property type="match status" value="1"/>
</dbReference>
<evidence type="ECO:0000256" key="3">
    <source>
        <dbReference type="ARBA" id="ARBA00023163"/>
    </source>
</evidence>
<comment type="caution">
    <text evidence="6">The sequence shown here is derived from an EMBL/GenBank/DDBJ whole genome shotgun (WGS) entry which is preliminary data.</text>
</comment>
<dbReference type="PANTHER" id="PTHR33204">
    <property type="entry name" value="TRANSCRIPTIONAL REGULATOR, MARR FAMILY"/>
    <property type="match status" value="1"/>
</dbReference>
<dbReference type="PROSITE" id="PS51118">
    <property type="entry name" value="HTH_HXLR"/>
    <property type="match status" value="1"/>
</dbReference>
<dbReference type="InterPro" id="IPR036388">
    <property type="entry name" value="WH-like_DNA-bd_sf"/>
</dbReference>
<protein>
    <submittedName>
        <fullName evidence="6">HxlR family transcriptional regulator</fullName>
    </submittedName>
</protein>
<dbReference type="AlphaFoldDB" id="A0A4R3YKK2"/>
<dbReference type="PANTHER" id="PTHR33204:SF39">
    <property type="entry name" value="TRANSCRIPTIONAL REGULATORY PROTEIN"/>
    <property type="match status" value="1"/>
</dbReference>
<organism evidence="6 7">
    <name type="scientific">Biostraticola tofi</name>
    <dbReference type="NCBI Taxonomy" id="466109"/>
    <lineage>
        <taxon>Bacteria</taxon>
        <taxon>Pseudomonadati</taxon>
        <taxon>Pseudomonadota</taxon>
        <taxon>Gammaproteobacteria</taxon>
        <taxon>Enterobacterales</taxon>
        <taxon>Bruguierivoracaceae</taxon>
        <taxon>Biostraticola</taxon>
    </lineage>
</organism>
<evidence type="ECO:0000256" key="4">
    <source>
        <dbReference type="SAM" id="MobiDB-lite"/>
    </source>
</evidence>
<name>A0A4R3YKK2_9GAMM</name>
<proteinExistence type="predicted"/>
<accession>A0A4R3YKK2</accession>
<evidence type="ECO:0000313" key="7">
    <source>
        <dbReference type="Proteomes" id="UP000295719"/>
    </source>
</evidence>
<dbReference type="EMBL" id="SMCR01000011">
    <property type="protein sequence ID" value="TCV92662.1"/>
    <property type="molecule type" value="Genomic_DNA"/>
</dbReference>
<sequence length="157" mass="18053">MESIPKDGQTTMPDEINGRPVLHTPRGPVLTPCAPGSVLARLGDKWTILVISFLSLYPDKPMRFGVLRRGIPDISQRMLTLTLRNLERDGLVSRHYYPELPPRVEYELTERGRSMLEPLAGFTRWIRDTWQDIEASRRAYDEAEDRSTEIGEKTSRE</sequence>
<gene>
    <name evidence="6" type="ORF">EDC52_111111</name>
</gene>
<feature type="domain" description="HTH hxlR-type" evidence="5">
    <location>
        <begin position="33"/>
        <end position="134"/>
    </location>
</feature>
<dbReference type="GO" id="GO:0003677">
    <property type="term" value="F:DNA binding"/>
    <property type="evidence" value="ECO:0007669"/>
    <property type="project" value="UniProtKB-KW"/>
</dbReference>
<reference evidence="6 7" key="1">
    <citation type="submission" date="2019-03" db="EMBL/GenBank/DDBJ databases">
        <title>Genomic Encyclopedia of Type Strains, Phase IV (KMG-IV): sequencing the most valuable type-strain genomes for metagenomic binning, comparative biology and taxonomic classification.</title>
        <authorList>
            <person name="Goeker M."/>
        </authorList>
    </citation>
    <scope>NUCLEOTIDE SEQUENCE [LARGE SCALE GENOMIC DNA]</scope>
    <source>
        <strain evidence="6 7">DSM 19580</strain>
    </source>
</reference>
<keyword evidence="1" id="KW-0805">Transcription regulation</keyword>
<dbReference type="SUPFAM" id="SSF46785">
    <property type="entry name" value="Winged helix' DNA-binding domain"/>
    <property type="match status" value="1"/>
</dbReference>
<keyword evidence="7" id="KW-1185">Reference proteome</keyword>
<feature type="region of interest" description="Disordered" evidence="4">
    <location>
        <begin position="137"/>
        <end position="157"/>
    </location>
</feature>
<dbReference type="InterPro" id="IPR002577">
    <property type="entry name" value="HTH_HxlR"/>
</dbReference>
<dbReference type="InterPro" id="IPR036390">
    <property type="entry name" value="WH_DNA-bd_sf"/>
</dbReference>
<evidence type="ECO:0000313" key="6">
    <source>
        <dbReference type="EMBL" id="TCV92662.1"/>
    </source>
</evidence>
<keyword evidence="2" id="KW-0238">DNA-binding</keyword>
<feature type="region of interest" description="Disordered" evidence="4">
    <location>
        <begin position="1"/>
        <end position="27"/>
    </location>
</feature>
<keyword evidence="3" id="KW-0804">Transcription</keyword>
<evidence type="ECO:0000256" key="2">
    <source>
        <dbReference type="ARBA" id="ARBA00023125"/>
    </source>
</evidence>
<dbReference type="Proteomes" id="UP000295719">
    <property type="component" value="Unassembled WGS sequence"/>
</dbReference>
<evidence type="ECO:0000259" key="5">
    <source>
        <dbReference type="PROSITE" id="PS51118"/>
    </source>
</evidence>
<evidence type="ECO:0000256" key="1">
    <source>
        <dbReference type="ARBA" id="ARBA00023015"/>
    </source>
</evidence>
<dbReference type="Pfam" id="PF01638">
    <property type="entry name" value="HxlR"/>
    <property type="match status" value="1"/>
</dbReference>